<dbReference type="InterPro" id="IPR025166">
    <property type="entry name" value="Integrase_DNA_bind_dom"/>
</dbReference>
<accession>A0ABS7DG39</accession>
<feature type="domain" description="Phage integrase central" evidence="7">
    <location>
        <begin position="111"/>
        <end position="208"/>
    </location>
</feature>
<dbReference type="Pfam" id="PF22022">
    <property type="entry name" value="Phage_int_M"/>
    <property type="match status" value="1"/>
</dbReference>
<dbReference type="Gene3D" id="1.10.443.10">
    <property type="entry name" value="Intergrase catalytic core"/>
    <property type="match status" value="1"/>
</dbReference>
<reference evidence="8 9" key="1">
    <citation type="submission" date="2021-03" db="EMBL/GenBank/DDBJ databases">
        <title>Succinivibrio sp. nov. isolated from feces of cow.</title>
        <authorList>
            <person name="Choi J.-Y."/>
        </authorList>
    </citation>
    <scope>NUCLEOTIDE SEQUENCE [LARGE SCALE GENOMIC DNA]</scope>
    <source>
        <strain evidence="8 9">AGMB01872</strain>
    </source>
</reference>
<evidence type="ECO:0000256" key="1">
    <source>
        <dbReference type="ARBA" id="ARBA00008857"/>
    </source>
</evidence>
<dbReference type="InterPro" id="IPR053876">
    <property type="entry name" value="Phage_int_M"/>
</dbReference>
<keyword evidence="3" id="KW-0238">DNA-binding</keyword>
<evidence type="ECO:0000259" key="5">
    <source>
        <dbReference type="Pfam" id="PF00589"/>
    </source>
</evidence>
<dbReference type="InterPro" id="IPR002104">
    <property type="entry name" value="Integrase_catalytic"/>
</dbReference>
<keyword evidence="9" id="KW-1185">Reference proteome</keyword>
<evidence type="ECO:0000256" key="4">
    <source>
        <dbReference type="ARBA" id="ARBA00023172"/>
    </source>
</evidence>
<keyword evidence="4" id="KW-0233">DNA recombination</keyword>
<dbReference type="Pfam" id="PF00589">
    <property type="entry name" value="Phage_integrase"/>
    <property type="match status" value="1"/>
</dbReference>
<dbReference type="InterPro" id="IPR010998">
    <property type="entry name" value="Integrase_recombinase_N"/>
</dbReference>
<comment type="similarity">
    <text evidence="1">Belongs to the 'phage' integrase family.</text>
</comment>
<evidence type="ECO:0000259" key="6">
    <source>
        <dbReference type="Pfam" id="PF13356"/>
    </source>
</evidence>
<dbReference type="Pfam" id="PF13356">
    <property type="entry name" value="Arm-DNA-bind_3"/>
    <property type="match status" value="1"/>
</dbReference>
<dbReference type="InterPro" id="IPR011010">
    <property type="entry name" value="DNA_brk_join_enz"/>
</dbReference>
<dbReference type="Proteomes" id="UP000731465">
    <property type="component" value="Unassembled WGS sequence"/>
</dbReference>
<proteinExistence type="inferred from homology"/>
<dbReference type="RefSeq" id="WP_219937477.1">
    <property type="nucleotide sequence ID" value="NZ_JAGFNY010000013.1"/>
</dbReference>
<keyword evidence="2" id="KW-0229">DNA integration</keyword>
<evidence type="ECO:0000256" key="2">
    <source>
        <dbReference type="ARBA" id="ARBA00022908"/>
    </source>
</evidence>
<dbReference type="InterPro" id="IPR013762">
    <property type="entry name" value="Integrase-like_cat_sf"/>
</dbReference>
<gene>
    <name evidence="8" type="ORF">J5V48_05030</name>
</gene>
<dbReference type="PANTHER" id="PTHR30629:SF2">
    <property type="entry name" value="PROPHAGE INTEGRASE INTS-RELATED"/>
    <property type="match status" value="1"/>
</dbReference>
<evidence type="ECO:0000313" key="9">
    <source>
        <dbReference type="Proteomes" id="UP000731465"/>
    </source>
</evidence>
<dbReference type="SUPFAM" id="SSF56349">
    <property type="entry name" value="DNA breaking-rejoining enzymes"/>
    <property type="match status" value="1"/>
</dbReference>
<evidence type="ECO:0000256" key="3">
    <source>
        <dbReference type="ARBA" id="ARBA00023125"/>
    </source>
</evidence>
<feature type="domain" description="Integrase DNA-binding" evidence="6">
    <location>
        <begin position="14"/>
        <end position="94"/>
    </location>
</feature>
<feature type="domain" description="Tyr recombinase" evidence="5">
    <location>
        <begin position="230"/>
        <end position="344"/>
    </location>
</feature>
<sequence length="445" mass="51538">MPKILPQIKTSELKKLIKSKQKGIFSLGGSFGLVLRKTEFSSTYQIRYYFQGKQKFCTIGNSELISYKDAKKLCLKYRQMVFNGEDPAEVKRAQRKKDEKEAKKTTIKHPFWKVSDEYLNFREESGAFKHSMKGKRDYSSMMVTYAYPVIQNMDVSAITPDDILKILKDPYVNKPFMASKLKGHIKGVFDYAILKKYRTDSNPVDMDGSLGIILKSLNSKKKQPSHNAALDWKDVPKLIKACFNRHTVPAYELIFSILTATRSKAVRLMEWTEIDYREKTWTIPLAHDKNKKENANRTIYLSKAALQLLKWIEKRSETVFVSNLCKAYSDSVFKAVIYQLNEEHKRFKTTPLFVDKSILDPKTNKPVPITQHGTARSSFKCWASADENASKRYNVDAVELCLLHERKDPLKGAYDRTKHISERRRIMEDWGNNCTSLISDKFWGK</sequence>
<evidence type="ECO:0000313" key="8">
    <source>
        <dbReference type="EMBL" id="MBW7570255.1"/>
    </source>
</evidence>
<organism evidence="8 9">
    <name type="scientific">Succinivibrio faecicola</name>
    <dbReference type="NCBI Taxonomy" id="2820300"/>
    <lineage>
        <taxon>Bacteria</taxon>
        <taxon>Pseudomonadati</taxon>
        <taxon>Pseudomonadota</taxon>
        <taxon>Gammaproteobacteria</taxon>
        <taxon>Aeromonadales</taxon>
        <taxon>Succinivibrionaceae</taxon>
        <taxon>Succinivibrio</taxon>
    </lineage>
</organism>
<protein>
    <submittedName>
        <fullName evidence="8">Integrase family protein</fullName>
    </submittedName>
</protein>
<dbReference type="PANTHER" id="PTHR30629">
    <property type="entry name" value="PROPHAGE INTEGRASE"/>
    <property type="match status" value="1"/>
</dbReference>
<comment type="caution">
    <text evidence="8">The sequence shown here is derived from an EMBL/GenBank/DDBJ whole genome shotgun (WGS) entry which is preliminary data.</text>
</comment>
<name>A0ABS7DG39_9GAMM</name>
<evidence type="ECO:0000259" key="7">
    <source>
        <dbReference type="Pfam" id="PF22022"/>
    </source>
</evidence>
<dbReference type="EMBL" id="JAGFNY010000013">
    <property type="protein sequence ID" value="MBW7570255.1"/>
    <property type="molecule type" value="Genomic_DNA"/>
</dbReference>
<dbReference type="InterPro" id="IPR038488">
    <property type="entry name" value="Integrase_DNA-bd_sf"/>
</dbReference>
<dbReference type="Gene3D" id="3.30.160.390">
    <property type="entry name" value="Integrase, DNA-binding domain"/>
    <property type="match status" value="1"/>
</dbReference>
<dbReference type="InterPro" id="IPR050808">
    <property type="entry name" value="Phage_Integrase"/>
</dbReference>
<dbReference type="Gene3D" id="1.10.150.130">
    <property type="match status" value="1"/>
</dbReference>